<dbReference type="EMBL" id="AGWJ02000021">
    <property type="protein sequence ID" value="EPC09081.1"/>
    <property type="molecule type" value="Genomic_DNA"/>
</dbReference>
<dbReference type="HOGENOM" id="CLU_2872894_0_0_0"/>
<feature type="non-terminal residue" evidence="2">
    <location>
        <position position="64"/>
    </location>
</feature>
<evidence type="ECO:0000313" key="3">
    <source>
        <dbReference type="Proteomes" id="UP000003233"/>
    </source>
</evidence>
<proteinExistence type="predicted"/>
<reference evidence="2 3" key="1">
    <citation type="submission" date="2012-07" db="EMBL/GenBank/DDBJ databases">
        <title>The Genome Sequence of Fusobacterium ulcerans 12_1B.</title>
        <authorList>
            <consortium name="The Broad Institute Genome Sequencing Platform"/>
            <person name="Earl A."/>
            <person name="Ward D."/>
            <person name="Feldgarden M."/>
            <person name="Gevers D."/>
            <person name="Strauss J."/>
            <person name="Ambrose C.E."/>
            <person name="Allen-Vercoe E."/>
            <person name="Walker B."/>
            <person name="Young S.K."/>
            <person name="Zeng Q."/>
            <person name="Gargeya S."/>
            <person name="Fitzgerald M."/>
            <person name="Haas B."/>
            <person name="Abouelleil A."/>
            <person name="Alvarado L."/>
            <person name="Arachchi H.M."/>
            <person name="Berlin A.M."/>
            <person name="Chapman S.B."/>
            <person name="Goldberg J."/>
            <person name="Griggs A."/>
            <person name="Gujja S."/>
            <person name="Hansen M."/>
            <person name="Howarth C."/>
            <person name="Imamovic A."/>
            <person name="Larimer J."/>
            <person name="McCowen C."/>
            <person name="Montmayeur A."/>
            <person name="Murphy C."/>
            <person name="Neiman D."/>
            <person name="Pearson M."/>
            <person name="Priest M."/>
            <person name="Roberts A."/>
            <person name="Saif S."/>
            <person name="Shea T."/>
            <person name="Sisk P."/>
            <person name="Sykes S."/>
            <person name="Wortman J."/>
            <person name="Nusbaum C."/>
            <person name="Birren B."/>
        </authorList>
    </citation>
    <scope>NUCLEOTIDE SEQUENCE [LARGE SCALE GENOMIC DNA]</scope>
    <source>
        <strain evidence="2 3">12_1B</strain>
    </source>
</reference>
<keyword evidence="3" id="KW-1185">Reference proteome</keyword>
<keyword evidence="1" id="KW-0472">Membrane</keyword>
<sequence length="64" mass="7278">MRKNDIEKSLKRFLKRRVSYSFSLLIAFMITGGIALGAGITAEEIHETKGNLLIKIQEEREAIK</sequence>
<dbReference type="NCBIfam" id="NF033175">
    <property type="entry name" value="fuso_auto_Nterm"/>
    <property type="match status" value="1"/>
</dbReference>
<organism evidence="2 3">
    <name type="scientific">Fusobacterium ulcerans 12-1B</name>
    <dbReference type="NCBI Taxonomy" id="457404"/>
    <lineage>
        <taxon>Bacteria</taxon>
        <taxon>Fusobacteriati</taxon>
        <taxon>Fusobacteriota</taxon>
        <taxon>Fusobacteriia</taxon>
        <taxon>Fusobacteriales</taxon>
        <taxon>Fusobacteriaceae</taxon>
        <taxon>Fusobacterium</taxon>
    </lineage>
</organism>
<evidence type="ECO:0000256" key="1">
    <source>
        <dbReference type="SAM" id="Phobius"/>
    </source>
</evidence>
<keyword evidence="1" id="KW-1133">Transmembrane helix</keyword>
<dbReference type="InterPro" id="IPR053787">
    <property type="entry name" value="Autotransptr-assoc_N"/>
</dbReference>
<feature type="transmembrane region" description="Helical" evidence="1">
    <location>
        <begin position="20"/>
        <end position="42"/>
    </location>
</feature>
<accession>S2LG77</accession>
<keyword evidence="1" id="KW-0812">Transmembrane</keyword>
<dbReference type="AlphaFoldDB" id="S2LG77"/>
<evidence type="ECO:0000313" key="2">
    <source>
        <dbReference type="EMBL" id="EPC09081.1"/>
    </source>
</evidence>
<name>S2LG77_9FUSO</name>
<comment type="caution">
    <text evidence="2">The sequence shown here is derived from an EMBL/GenBank/DDBJ whole genome shotgun (WGS) entry which is preliminary data.</text>
</comment>
<dbReference type="RefSeq" id="WP_016361866.1">
    <property type="nucleotide sequence ID" value="NZ_KE161008.1"/>
</dbReference>
<dbReference type="Proteomes" id="UP000003233">
    <property type="component" value="Unassembled WGS sequence"/>
</dbReference>
<protein>
    <submittedName>
        <fullName evidence="2">Uncharacterized protein</fullName>
    </submittedName>
</protein>
<gene>
    <name evidence="2" type="ORF">HMPREF0402_04224</name>
</gene>